<organism evidence="4 5">
    <name type="scientific">Vibrio tapetis subsp. tapetis</name>
    <dbReference type="NCBI Taxonomy" id="1671868"/>
    <lineage>
        <taxon>Bacteria</taxon>
        <taxon>Pseudomonadati</taxon>
        <taxon>Pseudomonadota</taxon>
        <taxon>Gammaproteobacteria</taxon>
        <taxon>Vibrionales</taxon>
        <taxon>Vibrionaceae</taxon>
        <taxon>Vibrio</taxon>
    </lineage>
</organism>
<sequence length="395" mass="44569">MLVVWLFFFMSLSHQKIALTLIVRGLALSTLFTQTRIGNMTLKNRFIRSATWENMATEEGRMTDQLYDIYEELAKGEVGLIVTGYANIVEEEKPNAGMMGMYNDSFIAEYQKLTDLVHRYDSKIAMQLAYGGTKTTYNVGERVIFAPSDVCEIGTQTQGKAMTQSDIDYIVEAFALASKRAQLSGFDGVEIHAAHTYLINQFLSPYYNQRNDQYGGSLDNRMRFLLEIYREIRKQVGDDFPILVKLTASEFFEGGLTFDETRLICKKLEEIGVDAIIISGNIHGKANAMIGQSYDGYTLQEEGYFHEYGDVISQDVSVPVITVGGLSDIDAIENIAQNTGIEYFALSRPLLAEPQLIKRWKEGSDAPVDCERCSKCRTKRGNFCVVYKKRRKISA</sequence>
<dbReference type="InterPro" id="IPR013785">
    <property type="entry name" value="Aldolase_TIM"/>
</dbReference>
<evidence type="ECO:0000256" key="1">
    <source>
        <dbReference type="ARBA" id="ARBA00022630"/>
    </source>
</evidence>
<protein>
    <submittedName>
        <fullName evidence="4">NADH-dependent flavin oxidoreductase</fullName>
    </submittedName>
</protein>
<evidence type="ECO:0000313" key="5">
    <source>
        <dbReference type="Proteomes" id="UP000235828"/>
    </source>
</evidence>
<name>A0A2N8ZL17_9VIBR</name>
<dbReference type="PANTHER" id="PTHR43656:SF2">
    <property type="entry name" value="BINDING OXIDOREDUCTASE, PUTATIVE (AFU_ORTHOLOGUE AFUA_2G08260)-RELATED"/>
    <property type="match status" value="1"/>
</dbReference>
<proteinExistence type="predicted"/>
<reference evidence="4 5" key="1">
    <citation type="submission" date="2017-10" db="EMBL/GenBank/DDBJ databases">
        <authorList>
            <person name="Banno H."/>
            <person name="Chua N.-H."/>
        </authorList>
    </citation>
    <scope>NUCLEOTIDE SEQUENCE [LARGE SCALE GENOMIC DNA]</scope>
    <source>
        <strain evidence="4">Vibrio tapetis CECT4600</strain>
    </source>
</reference>
<keyword evidence="1" id="KW-0285">Flavoprotein</keyword>
<dbReference type="Proteomes" id="UP000235828">
    <property type="component" value="Chromosome B"/>
</dbReference>
<dbReference type="GO" id="GO:0010181">
    <property type="term" value="F:FMN binding"/>
    <property type="evidence" value="ECO:0007669"/>
    <property type="project" value="InterPro"/>
</dbReference>
<dbReference type="EMBL" id="LT960612">
    <property type="protein sequence ID" value="SON52603.1"/>
    <property type="molecule type" value="Genomic_DNA"/>
</dbReference>
<dbReference type="CDD" id="cd02803">
    <property type="entry name" value="OYE_like_FMN_family"/>
    <property type="match status" value="1"/>
</dbReference>
<gene>
    <name evidence="4" type="ORF">VTAP4600_B0993</name>
</gene>
<dbReference type="InterPro" id="IPR051799">
    <property type="entry name" value="NADH_flavin_oxidoreductase"/>
</dbReference>
<dbReference type="Gene3D" id="3.20.20.70">
    <property type="entry name" value="Aldolase class I"/>
    <property type="match status" value="1"/>
</dbReference>
<feature type="domain" description="NADH:flavin oxidoreductase/NADH oxidase N-terminal" evidence="3">
    <location>
        <begin position="31"/>
        <end position="363"/>
    </location>
</feature>
<keyword evidence="2" id="KW-0560">Oxidoreductase</keyword>
<dbReference type="SUPFAM" id="SSF51395">
    <property type="entry name" value="FMN-linked oxidoreductases"/>
    <property type="match status" value="1"/>
</dbReference>
<dbReference type="PANTHER" id="PTHR43656">
    <property type="entry name" value="BINDING OXIDOREDUCTASE, PUTATIVE (AFU_ORTHOLOGUE AFUA_2G08260)-RELATED"/>
    <property type="match status" value="1"/>
</dbReference>
<dbReference type="AlphaFoldDB" id="A0A2N8ZL17"/>
<dbReference type="InterPro" id="IPR001155">
    <property type="entry name" value="OxRdtase_FMN_N"/>
</dbReference>
<dbReference type="GO" id="GO:0016491">
    <property type="term" value="F:oxidoreductase activity"/>
    <property type="evidence" value="ECO:0007669"/>
    <property type="project" value="UniProtKB-KW"/>
</dbReference>
<accession>A0A2N8ZL17</accession>
<dbReference type="Pfam" id="PF00724">
    <property type="entry name" value="Oxidored_FMN"/>
    <property type="match status" value="1"/>
</dbReference>
<keyword evidence="5" id="KW-1185">Reference proteome</keyword>
<evidence type="ECO:0000259" key="3">
    <source>
        <dbReference type="Pfam" id="PF00724"/>
    </source>
</evidence>
<evidence type="ECO:0000256" key="2">
    <source>
        <dbReference type="ARBA" id="ARBA00023002"/>
    </source>
</evidence>
<evidence type="ECO:0000313" key="4">
    <source>
        <dbReference type="EMBL" id="SON52603.1"/>
    </source>
</evidence>
<dbReference type="KEGG" id="vta:B0993"/>